<keyword evidence="1" id="KW-0808">Transferase</keyword>
<organism evidence="1 2">
    <name type="scientific">Roseimicrobium gellanilyticum</name>
    <dbReference type="NCBI Taxonomy" id="748857"/>
    <lineage>
        <taxon>Bacteria</taxon>
        <taxon>Pseudomonadati</taxon>
        <taxon>Verrucomicrobiota</taxon>
        <taxon>Verrucomicrobiia</taxon>
        <taxon>Verrucomicrobiales</taxon>
        <taxon>Verrucomicrobiaceae</taxon>
        <taxon>Roseimicrobium</taxon>
    </lineage>
</organism>
<proteinExistence type="predicted"/>
<dbReference type="InterPro" id="IPR052922">
    <property type="entry name" value="Cytidylate_Kinase-2"/>
</dbReference>
<dbReference type="GO" id="GO:0016301">
    <property type="term" value="F:kinase activity"/>
    <property type="evidence" value="ECO:0007669"/>
    <property type="project" value="UniProtKB-KW"/>
</dbReference>
<dbReference type="RefSeq" id="WP_113957917.1">
    <property type="nucleotide sequence ID" value="NZ_QNRR01000002.1"/>
</dbReference>
<dbReference type="SUPFAM" id="SSF52540">
    <property type="entry name" value="P-loop containing nucleoside triphosphate hydrolases"/>
    <property type="match status" value="1"/>
</dbReference>
<dbReference type="EMBL" id="QNRR01000002">
    <property type="protein sequence ID" value="RBP46405.1"/>
    <property type="molecule type" value="Genomic_DNA"/>
</dbReference>
<evidence type="ECO:0000313" key="1">
    <source>
        <dbReference type="EMBL" id="RBP46405.1"/>
    </source>
</evidence>
<dbReference type="InterPro" id="IPR027417">
    <property type="entry name" value="P-loop_NTPase"/>
</dbReference>
<keyword evidence="2" id="KW-1185">Reference proteome</keyword>
<protein>
    <submittedName>
        <fullName evidence="1">Shikimate kinase</fullName>
    </submittedName>
</protein>
<dbReference type="PANTHER" id="PTHR37816:SF2">
    <property type="entry name" value="DNA TOPOLOGY MODULATION PROTEIN FLAR-RELATED PROTEIN"/>
    <property type="match status" value="1"/>
</dbReference>
<gene>
    <name evidence="1" type="ORF">DES53_102796</name>
</gene>
<dbReference type="Pfam" id="PF13238">
    <property type="entry name" value="AAA_18"/>
    <property type="match status" value="1"/>
</dbReference>
<dbReference type="OrthoDB" id="9800332at2"/>
<reference evidence="1 2" key="1">
    <citation type="submission" date="2018-06" db="EMBL/GenBank/DDBJ databases">
        <title>Genomic Encyclopedia of Type Strains, Phase IV (KMG-IV): sequencing the most valuable type-strain genomes for metagenomic binning, comparative biology and taxonomic classification.</title>
        <authorList>
            <person name="Goeker M."/>
        </authorList>
    </citation>
    <scope>NUCLEOTIDE SEQUENCE [LARGE SCALE GENOMIC DNA]</scope>
    <source>
        <strain evidence="1 2">DSM 25532</strain>
    </source>
</reference>
<name>A0A366HRU8_9BACT</name>
<dbReference type="AlphaFoldDB" id="A0A366HRU8"/>
<accession>A0A366HRU8</accession>
<comment type="caution">
    <text evidence="1">The sequence shown here is derived from an EMBL/GenBank/DDBJ whole genome shotgun (WGS) entry which is preliminary data.</text>
</comment>
<sequence length="187" mass="20801">MTSPTRIHITGASGSGCTTLGRTLAERLGVPLLDTDDYFWHATVPLFQKKRDREERNAGLKRDMALHAQCVISGSVMMWDSELDDAFDLVVFLHVPDEVRMARLIARETERFGTPDAEFIAWAATYETADTTTRSLALHREWLAQRTCDILPITGNYTIEANVARILCHLGEPSSSSTPPCPTFSST</sequence>
<keyword evidence="1" id="KW-0418">Kinase</keyword>
<dbReference type="Gene3D" id="3.40.50.300">
    <property type="entry name" value="P-loop containing nucleotide triphosphate hydrolases"/>
    <property type="match status" value="1"/>
</dbReference>
<dbReference type="PANTHER" id="PTHR37816">
    <property type="entry name" value="YALI0E33011P"/>
    <property type="match status" value="1"/>
</dbReference>
<dbReference type="Proteomes" id="UP000253426">
    <property type="component" value="Unassembled WGS sequence"/>
</dbReference>
<dbReference type="PROSITE" id="PS51257">
    <property type="entry name" value="PROKAR_LIPOPROTEIN"/>
    <property type="match status" value="1"/>
</dbReference>
<evidence type="ECO:0000313" key="2">
    <source>
        <dbReference type="Proteomes" id="UP000253426"/>
    </source>
</evidence>